<sequence length="95" mass="10744">MFGHARMQQAGMQQMMSNQMGYMNPGNMNQGNLSPANMIQGHHNNMPSEPRNIQGHHGQEFRARERSEPHDANNGTRDGLHQQNPVAPDDDRAWP</sequence>
<evidence type="ECO:0000313" key="3">
    <source>
        <dbReference type="Proteomes" id="UP000030651"/>
    </source>
</evidence>
<feature type="compositionally biased region" description="Basic and acidic residues" evidence="1">
    <location>
        <begin position="57"/>
        <end position="71"/>
    </location>
</feature>
<dbReference type="Proteomes" id="UP000030651">
    <property type="component" value="Unassembled WGS sequence"/>
</dbReference>
<evidence type="ECO:0000313" key="2">
    <source>
        <dbReference type="EMBL" id="ETS82834.1"/>
    </source>
</evidence>
<evidence type="ECO:0000256" key="1">
    <source>
        <dbReference type="SAM" id="MobiDB-lite"/>
    </source>
</evidence>
<name>W3X9Y5_PESFW</name>
<dbReference type="KEGG" id="pfy:PFICI_04710"/>
<gene>
    <name evidence="2" type="ORF">PFICI_04710</name>
</gene>
<feature type="region of interest" description="Disordered" evidence="1">
    <location>
        <begin position="1"/>
        <end position="95"/>
    </location>
</feature>
<feature type="compositionally biased region" description="Low complexity" evidence="1">
    <location>
        <begin position="7"/>
        <end position="20"/>
    </location>
</feature>
<dbReference type="AlphaFoldDB" id="W3X9Y5"/>
<organism evidence="2 3">
    <name type="scientific">Pestalotiopsis fici (strain W106-1 / CGMCC3.15140)</name>
    <dbReference type="NCBI Taxonomy" id="1229662"/>
    <lineage>
        <taxon>Eukaryota</taxon>
        <taxon>Fungi</taxon>
        <taxon>Dikarya</taxon>
        <taxon>Ascomycota</taxon>
        <taxon>Pezizomycotina</taxon>
        <taxon>Sordariomycetes</taxon>
        <taxon>Xylariomycetidae</taxon>
        <taxon>Amphisphaeriales</taxon>
        <taxon>Sporocadaceae</taxon>
        <taxon>Pestalotiopsis</taxon>
    </lineage>
</organism>
<dbReference type="HOGENOM" id="CLU_2373479_0_0_1"/>
<accession>W3X9Y5</accession>
<reference evidence="3" key="1">
    <citation type="journal article" date="2015" name="BMC Genomics">
        <title>Genomic and transcriptomic analysis of the endophytic fungus Pestalotiopsis fici reveals its lifestyle and high potential for synthesis of natural products.</title>
        <authorList>
            <person name="Wang X."/>
            <person name="Zhang X."/>
            <person name="Liu L."/>
            <person name="Xiang M."/>
            <person name="Wang W."/>
            <person name="Sun X."/>
            <person name="Che Y."/>
            <person name="Guo L."/>
            <person name="Liu G."/>
            <person name="Guo L."/>
            <person name="Wang C."/>
            <person name="Yin W.B."/>
            <person name="Stadler M."/>
            <person name="Zhang X."/>
            <person name="Liu X."/>
        </authorList>
    </citation>
    <scope>NUCLEOTIDE SEQUENCE [LARGE SCALE GENOMIC DNA]</scope>
    <source>
        <strain evidence="3">W106-1 / CGMCC3.15140</strain>
    </source>
</reference>
<dbReference type="RefSeq" id="XP_007831482.1">
    <property type="nucleotide sequence ID" value="XM_007833291.1"/>
</dbReference>
<protein>
    <submittedName>
        <fullName evidence="2">Uncharacterized protein</fullName>
    </submittedName>
</protein>
<dbReference type="GeneID" id="19269723"/>
<feature type="compositionally biased region" description="Polar residues" evidence="1">
    <location>
        <begin position="26"/>
        <end position="47"/>
    </location>
</feature>
<dbReference type="EMBL" id="KI912111">
    <property type="protein sequence ID" value="ETS82834.1"/>
    <property type="molecule type" value="Genomic_DNA"/>
</dbReference>
<proteinExistence type="predicted"/>
<feature type="compositionally biased region" description="Polar residues" evidence="1">
    <location>
        <begin position="73"/>
        <end position="85"/>
    </location>
</feature>
<dbReference type="InParanoid" id="W3X9Y5"/>
<keyword evidence="3" id="KW-1185">Reference proteome</keyword>